<keyword evidence="6" id="KW-1185">Reference proteome</keyword>
<dbReference type="GO" id="GO:0016491">
    <property type="term" value="F:oxidoreductase activity"/>
    <property type="evidence" value="ECO:0007669"/>
    <property type="project" value="UniProtKB-KW"/>
</dbReference>
<dbReference type="InterPro" id="IPR036291">
    <property type="entry name" value="NAD(P)-bd_dom_sf"/>
</dbReference>
<dbReference type="PROSITE" id="PS00061">
    <property type="entry name" value="ADH_SHORT"/>
    <property type="match status" value="1"/>
</dbReference>
<keyword evidence="2" id="KW-0560">Oxidoreductase</keyword>
<organism evidence="5 6">
    <name type="scientific">Lentzea alba</name>
    <dbReference type="NCBI Taxonomy" id="2714351"/>
    <lineage>
        <taxon>Bacteria</taxon>
        <taxon>Bacillati</taxon>
        <taxon>Actinomycetota</taxon>
        <taxon>Actinomycetes</taxon>
        <taxon>Pseudonocardiales</taxon>
        <taxon>Pseudonocardiaceae</taxon>
        <taxon>Lentzea</taxon>
    </lineage>
</organism>
<dbReference type="InterPro" id="IPR020904">
    <property type="entry name" value="Sc_DH/Rdtase_CS"/>
</dbReference>
<gene>
    <name evidence="5" type="ORF">G7043_40620</name>
</gene>
<dbReference type="PANTHER" id="PTHR24321">
    <property type="entry name" value="DEHYDROGENASES, SHORT CHAIN"/>
    <property type="match status" value="1"/>
</dbReference>
<dbReference type="Pfam" id="PF13561">
    <property type="entry name" value="adh_short_C2"/>
    <property type="match status" value="1"/>
</dbReference>
<proteinExistence type="inferred from homology"/>
<sequence length="247" mass="25672">MAGRVAVVTGAAQGIGEATAHRLARDGAAVALLDVSPRSETVATAIDAAGGRAIALRCDVSSETDWSDAVRACREQLGPVDVLVGNAYTVDVRPAHETTTQSWERQLAVNLTGAFLGVRECLPDLRRDRRGAVVLTSSVHALIGLPGRAAYASAKAGLTGLTRQLAAEYGTEVRVNAVLPGPVLTAAWDDIGEDERRATAGQTVVRRLGRPDEVAAVIAFLVGDDASFVTGASIPVDGGWSVYKTSS</sequence>
<dbReference type="FunFam" id="3.40.50.720:FF:000084">
    <property type="entry name" value="Short-chain dehydrogenase reductase"/>
    <property type="match status" value="1"/>
</dbReference>
<evidence type="ECO:0000256" key="1">
    <source>
        <dbReference type="ARBA" id="ARBA00006484"/>
    </source>
</evidence>
<name>A0A7C9W8D0_9PSEU</name>
<dbReference type="PRINTS" id="PR00080">
    <property type="entry name" value="SDRFAMILY"/>
</dbReference>
<comment type="caution">
    <text evidence="5">The sequence shown here is derived from an EMBL/GenBank/DDBJ whole genome shotgun (WGS) entry which is preliminary data.</text>
</comment>
<evidence type="ECO:0000259" key="4">
    <source>
        <dbReference type="SMART" id="SM00822"/>
    </source>
</evidence>
<evidence type="ECO:0000313" key="5">
    <source>
        <dbReference type="EMBL" id="NGY65220.1"/>
    </source>
</evidence>
<dbReference type="EMBL" id="JAAMPJ010000015">
    <property type="protein sequence ID" value="NGY65220.1"/>
    <property type="molecule type" value="Genomic_DNA"/>
</dbReference>
<dbReference type="SMART" id="SM00822">
    <property type="entry name" value="PKS_KR"/>
    <property type="match status" value="1"/>
</dbReference>
<comment type="similarity">
    <text evidence="1">Belongs to the short-chain dehydrogenases/reductases (SDR) family.</text>
</comment>
<accession>A0A7C9W8D0</accession>
<evidence type="ECO:0000256" key="2">
    <source>
        <dbReference type="ARBA" id="ARBA00023002"/>
    </source>
</evidence>
<dbReference type="CDD" id="cd05233">
    <property type="entry name" value="SDR_c"/>
    <property type="match status" value="1"/>
</dbReference>
<dbReference type="Proteomes" id="UP000481360">
    <property type="component" value="Unassembled WGS sequence"/>
</dbReference>
<dbReference type="InterPro" id="IPR057326">
    <property type="entry name" value="KR_dom"/>
</dbReference>
<dbReference type="AlphaFoldDB" id="A0A7C9W8D0"/>
<dbReference type="Gene3D" id="3.40.50.720">
    <property type="entry name" value="NAD(P)-binding Rossmann-like Domain"/>
    <property type="match status" value="1"/>
</dbReference>
<dbReference type="PRINTS" id="PR00081">
    <property type="entry name" value="GDHRDH"/>
</dbReference>
<feature type="domain" description="Ketoreductase" evidence="4">
    <location>
        <begin position="4"/>
        <end position="194"/>
    </location>
</feature>
<reference evidence="5 6" key="1">
    <citation type="submission" date="2020-03" db="EMBL/GenBank/DDBJ databases">
        <title>Isolation and identification of active actinomycetes.</title>
        <authorList>
            <person name="Sun X."/>
        </authorList>
    </citation>
    <scope>NUCLEOTIDE SEQUENCE [LARGE SCALE GENOMIC DNA]</scope>
    <source>
        <strain evidence="5 6">NEAU-D13</strain>
    </source>
</reference>
<keyword evidence="3" id="KW-0520">NAD</keyword>
<protein>
    <submittedName>
        <fullName evidence="5">SDR family oxidoreductase</fullName>
    </submittedName>
</protein>
<evidence type="ECO:0000256" key="3">
    <source>
        <dbReference type="ARBA" id="ARBA00023027"/>
    </source>
</evidence>
<dbReference type="InterPro" id="IPR002347">
    <property type="entry name" value="SDR_fam"/>
</dbReference>
<evidence type="ECO:0000313" key="6">
    <source>
        <dbReference type="Proteomes" id="UP000481360"/>
    </source>
</evidence>
<dbReference type="PANTHER" id="PTHR24321:SF8">
    <property type="entry name" value="ESTRADIOL 17-BETA-DEHYDROGENASE 8-RELATED"/>
    <property type="match status" value="1"/>
</dbReference>
<dbReference type="SUPFAM" id="SSF51735">
    <property type="entry name" value="NAD(P)-binding Rossmann-fold domains"/>
    <property type="match status" value="1"/>
</dbReference>